<reference evidence="7" key="1">
    <citation type="journal article" date="2021" name="PeerJ">
        <title>Extensive microbial diversity within the chicken gut microbiome revealed by metagenomics and culture.</title>
        <authorList>
            <person name="Gilroy R."/>
            <person name="Ravi A."/>
            <person name="Getino M."/>
            <person name="Pursley I."/>
            <person name="Horton D.L."/>
            <person name="Alikhan N.F."/>
            <person name="Baker D."/>
            <person name="Gharbi K."/>
            <person name="Hall N."/>
            <person name="Watson M."/>
            <person name="Adriaenssens E.M."/>
            <person name="Foster-Nyarko E."/>
            <person name="Jarju S."/>
            <person name="Secka A."/>
            <person name="Antonio M."/>
            <person name="Oren A."/>
            <person name="Chaudhuri R.R."/>
            <person name="La Ragione R."/>
            <person name="Hildebrand F."/>
            <person name="Pallen M.J."/>
        </authorList>
    </citation>
    <scope>NUCLEOTIDE SEQUENCE</scope>
    <source>
        <strain evidence="7">Gambia11-129</strain>
    </source>
</reference>
<evidence type="ECO:0000256" key="1">
    <source>
        <dbReference type="ARBA" id="ARBA00004141"/>
    </source>
</evidence>
<gene>
    <name evidence="7" type="ORF">IAB12_00530</name>
</gene>
<evidence type="ECO:0000313" key="7">
    <source>
        <dbReference type="EMBL" id="HIV98254.1"/>
    </source>
</evidence>
<reference evidence="7" key="2">
    <citation type="submission" date="2021-04" db="EMBL/GenBank/DDBJ databases">
        <authorList>
            <person name="Gilroy R."/>
        </authorList>
    </citation>
    <scope>NUCLEOTIDE SEQUENCE</scope>
    <source>
        <strain evidence="7">Gambia11-129</strain>
    </source>
</reference>
<sequence>MKLSSYIKGNSFYYKIDARAKIIITVLTAVLAVMDISLLKLSVLFILIMLLSLSSIRAKNTVLLLKSLLPLSICIIIFAPLRARDAEVLFSIGELAVLTKLGVIESLEVLLRFLSISSIFSLLLKTERMEMITRALEKMHLPYKASLMFSLSLTLIPSLADKYSEIRLALKSREGDGRKVPFTSILVSLTVDALKRIPDSAAILEERGFHNGQRSSIIECGRSSKAFTEIFIFAIFFTVFILL</sequence>
<organism evidence="7 8">
    <name type="scientific">Candidatus Ornithospirochaeta avicola</name>
    <dbReference type="NCBI Taxonomy" id="2840896"/>
    <lineage>
        <taxon>Bacteria</taxon>
        <taxon>Pseudomonadati</taxon>
        <taxon>Spirochaetota</taxon>
        <taxon>Spirochaetia</taxon>
        <taxon>Spirochaetales</taxon>
        <taxon>Spirochaetaceae</taxon>
        <taxon>Spirochaetaceae incertae sedis</taxon>
        <taxon>Candidatus Ornithospirochaeta</taxon>
    </lineage>
</organism>
<evidence type="ECO:0000256" key="2">
    <source>
        <dbReference type="ARBA" id="ARBA00022475"/>
    </source>
</evidence>
<feature type="transmembrane region" description="Helical" evidence="6">
    <location>
        <begin position="226"/>
        <end position="242"/>
    </location>
</feature>
<feature type="transmembrane region" description="Helical" evidence="6">
    <location>
        <begin position="63"/>
        <end position="81"/>
    </location>
</feature>
<keyword evidence="5 6" id="KW-0472">Membrane</keyword>
<dbReference type="InterPro" id="IPR003339">
    <property type="entry name" value="ABC/ECF_trnsptr_transmembrane"/>
</dbReference>
<dbReference type="CDD" id="cd16914">
    <property type="entry name" value="EcfT"/>
    <property type="match status" value="1"/>
</dbReference>
<feature type="transmembrane region" description="Helical" evidence="6">
    <location>
        <begin position="20"/>
        <end position="51"/>
    </location>
</feature>
<evidence type="ECO:0000256" key="4">
    <source>
        <dbReference type="ARBA" id="ARBA00022989"/>
    </source>
</evidence>
<dbReference type="GO" id="GO:0005886">
    <property type="term" value="C:plasma membrane"/>
    <property type="evidence" value="ECO:0007669"/>
    <property type="project" value="UniProtKB-ARBA"/>
</dbReference>
<dbReference type="PANTHER" id="PTHR34857:SF2">
    <property type="entry name" value="SLL0384 PROTEIN"/>
    <property type="match status" value="1"/>
</dbReference>
<keyword evidence="3 6" id="KW-0812">Transmembrane</keyword>
<dbReference type="AlphaFoldDB" id="A0A9D1PRH8"/>
<dbReference type="PANTHER" id="PTHR34857">
    <property type="entry name" value="SLL0384 PROTEIN"/>
    <property type="match status" value="1"/>
</dbReference>
<dbReference type="EMBL" id="DXHU01000003">
    <property type="protein sequence ID" value="HIV98254.1"/>
    <property type="molecule type" value="Genomic_DNA"/>
</dbReference>
<accession>A0A9D1PRH8</accession>
<comment type="subcellular location">
    <subcellularLocation>
        <location evidence="1">Membrane</location>
        <topology evidence="1">Multi-pass membrane protein</topology>
    </subcellularLocation>
</comment>
<evidence type="ECO:0000256" key="3">
    <source>
        <dbReference type="ARBA" id="ARBA00022692"/>
    </source>
</evidence>
<feature type="transmembrane region" description="Helical" evidence="6">
    <location>
        <begin position="101"/>
        <end position="124"/>
    </location>
</feature>
<keyword evidence="2" id="KW-1003">Cell membrane</keyword>
<name>A0A9D1PRH8_9SPIO</name>
<dbReference type="Proteomes" id="UP000823936">
    <property type="component" value="Unassembled WGS sequence"/>
</dbReference>
<keyword evidence="4 6" id="KW-1133">Transmembrane helix</keyword>
<proteinExistence type="predicted"/>
<evidence type="ECO:0000256" key="6">
    <source>
        <dbReference type="SAM" id="Phobius"/>
    </source>
</evidence>
<evidence type="ECO:0000256" key="5">
    <source>
        <dbReference type="ARBA" id="ARBA00023136"/>
    </source>
</evidence>
<dbReference type="Pfam" id="PF02361">
    <property type="entry name" value="CbiQ"/>
    <property type="match status" value="1"/>
</dbReference>
<evidence type="ECO:0000313" key="8">
    <source>
        <dbReference type="Proteomes" id="UP000823936"/>
    </source>
</evidence>
<protein>
    <submittedName>
        <fullName evidence="7">Energy-coupling factor transporter transmembrane protein EcfT</fullName>
    </submittedName>
</protein>
<dbReference type="InterPro" id="IPR051611">
    <property type="entry name" value="ECF_transporter_component"/>
</dbReference>
<comment type="caution">
    <text evidence="7">The sequence shown here is derived from an EMBL/GenBank/DDBJ whole genome shotgun (WGS) entry which is preliminary data.</text>
</comment>